<keyword evidence="2" id="KW-1133">Transmembrane helix</keyword>
<sequence length="760" mass="78768">MANTIQIIIKARDQATQEMDRVSAASGKLKKHLEPVGSAMKLVGAGALAAGVASVKMAGDYEQGLNIFKSVSGATAQQMAMVAAKARELGQDASLPGVSARDAANAMTELSKAGLSVNDTLAASKGVMSLAKAGQIDVADAATIAAQALNAFKLKGSDAGKVADVLANGANASATDIRGLSLGLQQSAAVASQFGVSLEDTVTTLGLFANRGMQGSDAGTSLKTMLISLANPSKKAANLMHQLGINAYDASGKFVGMRQLAQNLQNGLKGLSEEQKQQALATIFGTDAFRAAAFLADSAGKSYDDMSKAVGRSGAAMDLAKAQNSGFNGALDNLKSTIETVATDFGQKLLPELTKIIKQLADSGVIEAFGNVLIALLPVLKMVAAGFVALKIAHVVGWFGQLSARIKEAGSVIGALSTVLRTNPLGLIITVIAALIPFLIDLENRFHIFSNAVEWIKNAWNGMVEWFTGIFTGIGQALSNVWQAITTAFNNVTSFLQNWGPTILAIMFWPFSLLIGLVITFKDQIMAVLNALWGGISAGFQAVTSFIQTVFQVASSVVMAVWSPIAGFFGGVWAQIRGIFSGVGNFFGAVFGWAANAASGALNSIIGVASGVYNAIASFFRPIGTVAGNMIGGTIRGVVNGIIGMVQNGLNSFISMINGAAGIINKIPGVHIPGIPHVGLPRLAFGAKNYAGGVTLVGERGPELVNLPKGADVYTATQTANAFRNSRGGGGGVTIQHMEVHNDVDAHNVIEQIGWRLARG</sequence>
<feature type="transmembrane region" description="Helical" evidence="2">
    <location>
        <begin position="586"/>
        <end position="613"/>
    </location>
</feature>
<proteinExistence type="predicted"/>
<dbReference type="InterPro" id="IPR010090">
    <property type="entry name" value="Phage_tape_meas"/>
</dbReference>
<feature type="domain" description="Phage tail tape measure protein" evidence="3">
    <location>
        <begin position="84"/>
        <end position="285"/>
    </location>
</feature>
<dbReference type="NCBIfam" id="TIGR01760">
    <property type="entry name" value="tape_meas_TP901"/>
    <property type="match status" value="1"/>
</dbReference>
<evidence type="ECO:0000259" key="3">
    <source>
        <dbReference type="Pfam" id="PF10145"/>
    </source>
</evidence>
<dbReference type="Pfam" id="PF10145">
    <property type="entry name" value="PhageMin_Tail"/>
    <property type="match status" value="1"/>
</dbReference>
<protein>
    <submittedName>
        <fullName evidence="4">Minor tail protein</fullName>
    </submittedName>
</protein>
<feature type="transmembrane region" description="Helical" evidence="2">
    <location>
        <begin position="463"/>
        <end position="482"/>
    </location>
</feature>
<feature type="transmembrane region" description="Helical" evidence="2">
    <location>
        <begin position="425"/>
        <end position="442"/>
    </location>
</feature>
<feature type="transmembrane region" description="Helical" evidence="2">
    <location>
        <begin position="528"/>
        <end position="547"/>
    </location>
</feature>
<keyword evidence="1" id="KW-1188">Viral release from host cell</keyword>
<evidence type="ECO:0000256" key="2">
    <source>
        <dbReference type="SAM" id="Phobius"/>
    </source>
</evidence>
<accession>A0A8S5ULG9</accession>
<feature type="transmembrane region" description="Helical" evidence="2">
    <location>
        <begin position="553"/>
        <end position="574"/>
    </location>
</feature>
<name>A0A8S5ULG9_9VIRU</name>
<feature type="transmembrane region" description="Helical" evidence="2">
    <location>
        <begin position="502"/>
        <end position="521"/>
    </location>
</feature>
<reference evidence="4" key="1">
    <citation type="journal article" date="2021" name="Proc. Natl. Acad. Sci. U.S.A.">
        <title>A Catalog of Tens of Thousands of Viruses from Human Metagenomes Reveals Hidden Associations with Chronic Diseases.</title>
        <authorList>
            <person name="Tisza M.J."/>
            <person name="Buck C.B."/>
        </authorList>
    </citation>
    <scope>NUCLEOTIDE SEQUENCE</scope>
    <source>
        <strain evidence="4">CtOz71</strain>
    </source>
</reference>
<dbReference type="EMBL" id="BK016108">
    <property type="protein sequence ID" value="DAF95311.1"/>
    <property type="molecule type" value="Genomic_DNA"/>
</dbReference>
<dbReference type="PANTHER" id="PTHR37813:SF1">
    <property type="entry name" value="FELS-2 PROPHAGE PROTEIN"/>
    <property type="match status" value="1"/>
</dbReference>
<evidence type="ECO:0000313" key="4">
    <source>
        <dbReference type="EMBL" id="DAF95311.1"/>
    </source>
</evidence>
<dbReference type="PANTHER" id="PTHR37813">
    <property type="entry name" value="FELS-2 PROPHAGE PROTEIN"/>
    <property type="match status" value="1"/>
</dbReference>
<evidence type="ECO:0000256" key="1">
    <source>
        <dbReference type="ARBA" id="ARBA00022612"/>
    </source>
</evidence>
<keyword evidence="2" id="KW-0472">Membrane</keyword>
<keyword evidence="2" id="KW-0812">Transmembrane</keyword>
<organism evidence="4">
    <name type="scientific">Phage sp. ctOz71</name>
    <dbReference type="NCBI Taxonomy" id="2825793"/>
    <lineage>
        <taxon>Viruses</taxon>
    </lineage>
</organism>